<dbReference type="SUPFAM" id="SSF63380">
    <property type="entry name" value="Riboflavin synthase domain-like"/>
    <property type="match status" value="1"/>
</dbReference>
<protein>
    <submittedName>
        <fullName evidence="2">Siderophore-interacting protein</fullName>
    </submittedName>
</protein>
<comment type="caution">
    <text evidence="2">The sequence shown here is derived from an EMBL/GenBank/DDBJ whole genome shotgun (WGS) entry which is preliminary data.</text>
</comment>
<dbReference type="InterPro" id="IPR017927">
    <property type="entry name" value="FAD-bd_FR_type"/>
</dbReference>
<dbReference type="InterPro" id="IPR039261">
    <property type="entry name" value="FNR_nucleotide-bd"/>
</dbReference>
<dbReference type="InterPro" id="IPR007037">
    <property type="entry name" value="SIP_rossman_dom"/>
</dbReference>
<accession>A0ABQ3KID2</accession>
<gene>
    <name evidence="2" type="ORF">GCM10017567_53490</name>
</gene>
<reference evidence="3" key="1">
    <citation type="journal article" date="2019" name="Int. J. Syst. Evol. Microbiol.">
        <title>The Global Catalogue of Microorganisms (GCM) 10K type strain sequencing project: providing services to taxonomists for standard genome sequencing and annotation.</title>
        <authorList>
            <consortium name="The Broad Institute Genomics Platform"/>
            <consortium name="The Broad Institute Genome Sequencing Center for Infectious Disease"/>
            <person name="Wu L."/>
            <person name="Ma J."/>
        </authorList>
    </citation>
    <scope>NUCLEOTIDE SEQUENCE [LARGE SCALE GENOMIC DNA]</scope>
    <source>
        <strain evidence="3">CGMCC 4.7680</strain>
    </source>
</reference>
<dbReference type="InterPro" id="IPR017938">
    <property type="entry name" value="Riboflavin_synthase-like_b-brl"/>
</dbReference>
<dbReference type="InterPro" id="IPR039374">
    <property type="entry name" value="SIP_fam"/>
</dbReference>
<dbReference type="RefSeq" id="WP_191314072.1">
    <property type="nucleotide sequence ID" value="NZ_BNAW01000027.1"/>
</dbReference>
<dbReference type="PROSITE" id="PS51384">
    <property type="entry name" value="FAD_FR"/>
    <property type="match status" value="1"/>
</dbReference>
<dbReference type="Pfam" id="PF08021">
    <property type="entry name" value="FAD_binding_9"/>
    <property type="match status" value="1"/>
</dbReference>
<dbReference type="Gene3D" id="2.40.30.10">
    <property type="entry name" value="Translation factors"/>
    <property type="match status" value="1"/>
</dbReference>
<keyword evidence="3" id="KW-1185">Reference proteome</keyword>
<organism evidence="2 3">
    <name type="scientific">Amycolatopsis bullii</name>
    <dbReference type="NCBI Taxonomy" id="941987"/>
    <lineage>
        <taxon>Bacteria</taxon>
        <taxon>Bacillati</taxon>
        <taxon>Actinomycetota</taxon>
        <taxon>Actinomycetes</taxon>
        <taxon>Pseudonocardiales</taxon>
        <taxon>Pseudonocardiaceae</taxon>
        <taxon>Amycolatopsis</taxon>
    </lineage>
</organism>
<dbReference type="Proteomes" id="UP000649955">
    <property type="component" value="Unassembled WGS sequence"/>
</dbReference>
<dbReference type="PANTHER" id="PTHR30157:SF0">
    <property type="entry name" value="NADPH-DEPENDENT FERRIC-CHELATE REDUCTASE"/>
    <property type="match status" value="1"/>
</dbReference>
<evidence type="ECO:0000259" key="1">
    <source>
        <dbReference type="PROSITE" id="PS51384"/>
    </source>
</evidence>
<feature type="domain" description="FAD-binding FR-type" evidence="1">
    <location>
        <begin position="7"/>
        <end position="138"/>
    </location>
</feature>
<dbReference type="CDD" id="cd06193">
    <property type="entry name" value="siderophore_interacting"/>
    <property type="match status" value="1"/>
</dbReference>
<dbReference type="InterPro" id="IPR013113">
    <property type="entry name" value="SIP_FAD-bd"/>
</dbReference>
<dbReference type="Gene3D" id="3.40.50.80">
    <property type="entry name" value="Nucleotide-binding domain of ferredoxin-NADP reductase (FNR) module"/>
    <property type="match status" value="1"/>
</dbReference>
<dbReference type="EMBL" id="BNAW01000027">
    <property type="protein sequence ID" value="GHG27395.1"/>
    <property type="molecule type" value="Genomic_DNA"/>
</dbReference>
<dbReference type="PANTHER" id="PTHR30157">
    <property type="entry name" value="FERRIC REDUCTASE, NADPH-DEPENDENT"/>
    <property type="match status" value="1"/>
</dbReference>
<name>A0ABQ3KID2_9PSEU</name>
<evidence type="ECO:0000313" key="3">
    <source>
        <dbReference type="Proteomes" id="UP000649955"/>
    </source>
</evidence>
<dbReference type="Pfam" id="PF04954">
    <property type="entry name" value="SIP"/>
    <property type="match status" value="1"/>
</dbReference>
<proteinExistence type="predicted"/>
<evidence type="ECO:0000313" key="2">
    <source>
        <dbReference type="EMBL" id="GHG27395.1"/>
    </source>
</evidence>
<sequence>MTTTEALTYHRARVSANRPVTPHMVRVTFAADGFRDVPAGAPDQYVKVFFPLRGQDAPVLPETGSDVMSWYRTYLAMPDDVRPPMRTYTVRAHRPQAAEIDVDFVLHGDTGPASAWASRAARGDRVTFTGPYGLYAPPEGCAWQLLVGDETALPAIGAIIEQLPPGARASVYVELADRAERQAFETRGAVEIHWVLRGARPRGEALLESLRAAAFPSGTPYAWVSGEAGVVKAVRRHLVREREVDKRLICFTGYWRLGMSEEAAGREAVRAAEAGEVPADSD</sequence>